<feature type="chain" id="PRO_5015839411" evidence="1">
    <location>
        <begin position="20"/>
        <end position="572"/>
    </location>
</feature>
<dbReference type="AlphaFoldDB" id="A0A2W5SRL3"/>
<comment type="caution">
    <text evidence="2">The sequence shown here is derived from an EMBL/GenBank/DDBJ whole genome shotgun (WGS) entry which is preliminary data.</text>
</comment>
<organism evidence="2 3">
    <name type="scientific">Archangium gephyra</name>
    <dbReference type="NCBI Taxonomy" id="48"/>
    <lineage>
        <taxon>Bacteria</taxon>
        <taxon>Pseudomonadati</taxon>
        <taxon>Myxococcota</taxon>
        <taxon>Myxococcia</taxon>
        <taxon>Myxococcales</taxon>
        <taxon>Cystobacterineae</taxon>
        <taxon>Archangiaceae</taxon>
        <taxon>Archangium</taxon>
    </lineage>
</organism>
<reference evidence="2 3" key="1">
    <citation type="submission" date="2017-08" db="EMBL/GenBank/DDBJ databases">
        <title>Infants hospitalized years apart are colonized by the same room-sourced microbial strains.</title>
        <authorList>
            <person name="Brooks B."/>
            <person name="Olm M.R."/>
            <person name="Firek B.A."/>
            <person name="Baker R."/>
            <person name="Thomas B.C."/>
            <person name="Morowitz M.J."/>
            <person name="Banfield J.F."/>
        </authorList>
    </citation>
    <scope>NUCLEOTIDE SEQUENCE [LARGE SCALE GENOMIC DNA]</scope>
    <source>
        <strain evidence="2">S2_003_000_R2_14</strain>
    </source>
</reference>
<feature type="signal peptide" evidence="1">
    <location>
        <begin position="1"/>
        <end position="19"/>
    </location>
</feature>
<protein>
    <submittedName>
        <fullName evidence="2">Uncharacterized protein</fullName>
    </submittedName>
</protein>
<proteinExistence type="predicted"/>
<gene>
    <name evidence="2" type="ORF">DI536_34610</name>
</gene>
<name>A0A2W5SRL3_9BACT</name>
<accession>A0A2W5SRL3</accession>
<keyword evidence="1" id="KW-0732">Signal</keyword>
<evidence type="ECO:0000256" key="1">
    <source>
        <dbReference type="SAM" id="SignalP"/>
    </source>
</evidence>
<evidence type="ECO:0000313" key="3">
    <source>
        <dbReference type="Proteomes" id="UP000249061"/>
    </source>
</evidence>
<evidence type="ECO:0000313" key="2">
    <source>
        <dbReference type="EMBL" id="PZR04277.1"/>
    </source>
</evidence>
<dbReference type="EMBL" id="QFQP01000061">
    <property type="protein sequence ID" value="PZR04277.1"/>
    <property type="molecule type" value="Genomic_DNA"/>
</dbReference>
<sequence length="572" mass="59512">MRSLLLFFALLAASAHASALDDVALGGDVQFQSVVLRVDGHAFALNDRVVSKAPGSLDVWVPLTAFGLAHGDVVRLSGTQSGSQLWWSFDHRLSSDYVQGTVHVQRVRGTLVLEASRIPSSTPCGGSACARNVRLRLAPGSSVEASGWNVIEGLGNFTKGVEVAAFTASAGVAQPVLQSLTVDLPRSRCASPVWTTLTGVVTLSGPAASDGATVALRSTDPSAVWVPAVRVRAGERSARFTGLLRAGFSSTAQVTAVAGGVSRMALVDRVNCPVLTLPPSIARLLVLPGRPLGLTTDGQVVVQRATGDVLVDVTNGKETSLSSLLGVSDARVSAVKGRELTLRQSANATETWLVNLLGPRSGKLPTVTPVALTPAGLSLAYDAQGNLGLLDAHAGFQKPKALEKLSVSSASGNAAGNFAVGLVDGNDVVPAVLNFEQVTRLGAQPGEAVAILESGEVFGHQLDAQKSHRAFSCDAACVADGGKFPKVYALPRGCTSATVTLASESGWISGLATCSGKSVPWISGPTRQVWRLDELFKVPNAELREVVAISDDGELLVRAASSQTNSYFWVKR</sequence>
<dbReference type="Proteomes" id="UP000249061">
    <property type="component" value="Unassembled WGS sequence"/>
</dbReference>